<dbReference type="KEGG" id="mor:MOC_1947"/>
<feature type="region of interest" description="Disordered" evidence="1">
    <location>
        <begin position="26"/>
        <end position="52"/>
    </location>
</feature>
<evidence type="ECO:0000313" key="3">
    <source>
        <dbReference type="Proteomes" id="UP000029492"/>
    </source>
</evidence>
<proteinExistence type="predicted"/>
<keyword evidence="3" id="KW-1185">Reference proteome</keyword>
<evidence type="ECO:0000313" key="2">
    <source>
        <dbReference type="EMBL" id="AIQ89702.1"/>
    </source>
</evidence>
<evidence type="ECO:0000256" key="1">
    <source>
        <dbReference type="SAM" id="MobiDB-lite"/>
    </source>
</evidence>
<accession>A0A089NQL9</accession>
<name>A0A089NQL9_9HYPH</name>
<sequence length="111" mass="11573">MPSAYPPGRAVIRAAGRRFGPAAGRFEAGFRSGSRPGGPPGGLPDHLPGLAGFSRAPARQQLDHSTIFCRTPRLGRVCGQCCIAAKMRLLRNGSAGCGVSASIPLSFRRSL</sequence>
<dbReference type="AlphaFoldDB" id="A0A089NQL9"/>
<dbReference type="HOGENOM" id="CLU_2155398_0_0_5"/>
<organism evidence="2 3">
    <name type="scientific">Methylobacterium oryzae CBMB20</name>
    <dbReference type="NCBI Taxonomy" id="693986"/>
    <lineage>
        <taxon>Bacteria</taxon>
        <taxon>Pseudomonadati</taxon>
        <taxon>Pseudomonadota</taxon>
        <taxon>Alphaproteobacteria</taxon>
        <taxon>Hyphomicrobiales</taxon>
        <taxon>Methylobacteriaceae</taxon>
        <taxon>Methylobacterium</taxon>
    </lineage>
</organism>
<gene>
    <name evidence="2" type="ORF">MOC_1947</name>
</gene>
<dbReference type="Proteomes" id="UP000029492">
    <property type="component" value="Chromosome"/>
</dbReference>
<protein>
    <submittedName>
        <fullName evidence="2">Protein of unassigned function</fullName>
    </submittedName>
</protein>
<reference evidence="2 3" key="1">
    <citation type="journal article" date="2014" name="PLoS ONE">
        <title>Genome Information of Methylobacterium oryzae, a Plant-Probiotic Methylotroph in the Phyllosphere.</title>
        <authorList>
            <person name="Kwak M.J."/>
            <person name="Jeong H."/>
            <person name="Madhaiyan M."/>
            <person name="Lee Y."/>
            <person name="Sa T.M."/>
            <person name="Oh T.K."/>
            <person name="Kim J.F."/>
        </authorList>
    </citation>
    <scope>NUCLEOTIDE SEQUENCE [LARGE SCALE GENOMIC DNA]</scope>
    <source>
        <strain evidence="2 3">CBMB20</strain>
    </source>
</reference>
<dbReference type="EMBL" id="CP003811">
    <property type="protein sequence ID" value="AIQ89702.1"/>
    <property type="molecule type" value="Genomic_DNA"/>
</dbReference>
<dbReference type="STRING" id="693986.MOC_1947"/>